<keyword evidence="2" id="KW-0596">Phosphopantetheine</keyword>
<dbReference type="GO" id="GO:0008610">
    <property type="term" value="P:lipid biosynthetic process"/>
    <property type="evidence" value="ECO:0007669"/>
    <property type="project" value="UniProtKB-ARBA"/>
</dbReference>
<dbReference type="NCBIfam" id="TIGR01733">
    <property type="entry name" value="AA-adenyl-dom"/>
    <property type="match status" value="1"/>
</dbReference>
<dbReference type="Gene3D" id="3.30.559.10">
    <property type="entry name" value="Chloramphenicol acetyltransferase-like domain"/>
    <property type="match status" value="2"/>
</dbReference>
<dbReference type="InterPro" id="IPR001242">
    <property type="entry name" value="Condensation_dom"/>
</dbReference>
<keyword evidence="6" id="KW-1185">Reference proteome</keyword>
<dbReference type="RefSeq" id="WP_088999760.1">
    <property type="nucleotide sequence ID" value="NZ_LT607733.1"/>
</dbReference>
<dbReference type="PROSITE" id="PS00455">
    <property type="entry name" value="AMP_BINDING"/>
    <property type="match status" value="1"/>
</dbReference>
<dbReference type="InterPro" id="IPR020806">
    <property type="entry name" value="PKS_PP-bd"/>
</dbReference>
<dbReference type="InterPro" id="IPR006162">
    <property type="entry name" value="Ppantetheine_attach_site"/>
</dbReference>
<dbReference type="Gene3D" id="3.30.559.30">
    <property type="entry name" value="Nonribosomal peptide synthetase, condensation domain"/>
    <property type="match status" value="2"/>
</dbReference>
<dbReference type="CDD" id="cd05930">
    <property type="entry name" value="A_NRPS"/>
    <property type="match status" value="1"/>
</dbReference>
<dbReference type="Gene3D" id="3.30.300.30">
    <property type="match status" value="1"/>
</dbReference>
<dbReference type="InterPro" id="IPR010071">
    <property type="entry name" value="AA_adenyl_dom"/>
</dbReference>
<dbReference type="Pfam" id="PF00668">
    <property type="entry name" value="Condensation"/>
    <property type="match status" value="2"/>
</dbReference>
<dbReference type="SUPFAM" id="SSF52777">
    <property type="entry name" value="CoA-dependent acyltransferases"/>
    <property type="match status" value="4"/>
</dbReference>
<dbReference type="InterPro" id="IPR025110">
    <property type="entry name" value="AMP-bd_C"/>
</dbReference>
<dbReference type="Pfam" id="PF13193">
    <property type="entry name" value="AMP-binding_C"/>
    <property type="match status" value="1"/>
</dbReference>
<dbReference type="GO" id="GO:0003824">
    <property type="term" value="F:catalytic activity"/>
    <property type="evidence" value="ECO:0007669"/>
    <property type="project" value="InterPro"/>
</dbReference>
<evidence type="ECO:0000313" key="6">
    <source>
        <dbReference type="Proteomes" id="UP000198251"/>
    </source>
</evidence>
<dbReference type="FunFam" id="3.40.50.980:FF:000001">
    <property type="entry name" value="Non-ribosomal peptide synthetase"/>
    <property type="match status" value="1"/>
</dbReference>
<dbReference type="Gene3D" id="1.10.1200.10">
    <property type="entry name" value="ACP-like"/>
    <property type="match status" value="1"/>
</dbReference>
<dbReference type="FunFam" id="1.10.1200.10:FF:000016">
    <property type="entry name" value="Non-ribosomal peptide synthase"/>
    <property type="match status" value="1"/>
</dbReference>
<dbReference type="FunFam" id="3.40.50.12780:FF:000012">
    <property type="entry name" value="Non-ribosomal peptide synthetase"/>
    <property type="match status" value="1"/>
</dbReference>
<dbReference type="GO" id="GO:0072330">
    <property type="term" value="P:monocarboxylic acid biosynthetic process"/>
    <property type="evidence" value="ECO:0007669"/>
    <property type="project" value="UniProtKB-ARBA"/>
</dbReference>
<dbReference type="Pfam" id="PF00550">
    <property type="entry name" value="PP-binding"/>
    <property type="match status" value="1"/>
</dbReference>
<dbReference type="SMART" id="SM00823">
    <property type="entry name" value="PKS_PP"/>
    <property type="match status" value="1"/>
</dbReference>
<dbReference type="GO" id="GO:0005737">
    <property type="term" value="C:cytoplasm"/>
    <property type="evidence" value="ECO:0007669"/>
    <property type="project" value="TreeGrafter"/>
</dbReference>
<dbReference type="GO" id="GO:0044550">
    <property type="term" value="P:secondary metabolite biosynthetic process"/>
    <property type="evidence" value="ECO:0007669"/>
    <property type="project" value="UniProtKB-ARBA"/>
</dbReference>
<dbReference type="InterPro" id="IPR036736">
    <property type="entry name" value="ACP-like_sf"/>
</dbReference>
<evidence type="ECO:0000256" key="1">
    <source>
        <dbReference type="ARBA" id="ARBA00001957"/>
    </source>
</evidence>
<comment type="cofactor">
    <cofactor evidence="1">
        <name>pantetheine 4'-phosphate</name>
        <dbReference type="ChEBI" id="CHEBI:47942"/>
    </cofactor>
</comment>
<feature type="domain" description="Carrier" evidence="4">
    <location>
        <begin position="1004"/>
        <end position="1081"/>
    </location>
</feature>
<dbReference type="Gene3D" id="3.40.50.980">
    <property type="match status" value="2"/>
</dbReference>
<dbReference type="PROSITE" id="PS50075">
    <property type="entry name" value="CARRIER"/>
    <property type="match status" value="1"/>
</dbReference>
<keyword evidence="3" id="KW-0597">Phosphoprotein</keyword>
<reference evidence="5 6" key="1">
    <citation type="submission" date="2016-06" db="EMBL/GenBank/DDBJ databases">
        <authorList>
            <person name="Kjaerup R.B."/>
            <person name="Dalgaard T.S."/>
            <person name="Juul-Madsen H.R."/>
        </authorList>
    </citation>
    <scope>NUCLEOTIDE SEQUENCE [LARGE SCALE GENOMIC DNA]</scope>
    <source>
        <strain evidence="5 6">DSM 43913</strain>
    </source>
</reference>
<gene>
    <name evidence="5" type="ORF">GA0070610_2024</name>
</gene>
<dbReference type="InterPro" id="IPR045851">
    <property type="entry name" value="AMP-bd_C_sf"/>
</dbReference>
<dbReference type="GO" id="GO:0031177">
    <property type="term" value="F:phosphopantetheine binding"/>
    <property type="evidence" value="ECO:0007669"/>
    <property type="project" value="InterPro"/>
</dbReference>
<evidence type="ECO:0000256" key="3">
    <source>
        <dbReference type="ARBA" id="ARBA00022553"/>
    </source>
</evidence>
<dbReference type="InterPro" id="IPR009081">
    <property type="entry name" value="PP-bd_ACP"/>
</dbReference>
<dbReference type="PANTHER" id="PTHR45527:SF1">
    <property type="entry name" value="FATTY ACID SYNTHASE"/>
    <property type="match status" value="1"/>
</dbReference>
<dbReference type="Pfam" id="PF00501">
    <property type="entry name" value="AMP-binding"/>
    <property type="match status" value="1"/>
</dbReference>
<organism evidence="5 6">
    <name type="scientific">Micromonospora echinofusca</name>
    <dbReference type="NCBI Taxonomy" id="47858"/>
    <lineage>
        <taxon>Bacteria</taxon>
        <taxon>Bacillati</taxon>
        <taxon>Actinomycetota</taxon>
        <taxon>Actinomycetes</taxon>
        <taxon>Micromonosporales</taxon>
        <taxon>Micromonosporaceae</taxon>
        <taxon>Micromonospora</taxon>
    </lineage>
</organism>
<dbReference type="CDD" id="cd19531">
    <property type="entry name" value="LCL_NRPS-like"/>
    <property type="match status" value="2"/>
</dbReference>
<dbReference type="PANTHER" id="PTHR45527">
    <property type="entry name" value="NONRIBOSOMAL PEPTIDE SYNTHETASE"/>
    <property type="match status" value="1"/>
</dbReference>
<dbReference type="InterPro" id="IPR000873">
    <property type="entry name" value="AMP-dep_synth/lig_dom"/>
</dbReference>
<proteinExistence type="predicted"/>
<evidence type="ECO:0000259" key="4">
    <source>
        <dbReference type="PROSITE" id="PS50075"/>
    </source>
</evidence>
<protein>
    <submittedName>
        <fullName evidence="5">Amino acid adenylation domain-containing protein</fullName>
    </submittedName>
</protein>
<dbReference type="GO" id="GO:0043041">
    <property type="term" value="P:amino acid activation for nonribosomal peptide biosynthetic process"/>
    <property type="evidence" value="ECO:0007669"/>
    <property type="project" value="TreeGrafter"/>
</dbReference>
<dbReference type="FunFam" id="2.30.38.10:FF:000001">
    <property type="entry name" value="Non-ribosomal peptide synthetase PvdI"/>
    <property type="match status" value="1"/>
</dbReference>
<dbReference type="Proteomes" id="UP000198251">
    <property type="component" value="Chromosome I"/>
</dbReference>
<sequence length="1541" mass="170051">MTTTDQDRRRVLVERLLAERGVTRTTNRITPRPDPAAPVPLSFAQQRLWLTAELAPTTSAYAVRTILRLRGRVNAATLRRATDEVVRRHEALRTVIRRVDGDPVQVVLPDLPPVFAVDEAAVTGRSVSEAAALFAEDARLPFDLAKGPLLRLRLVRLDDGQWLFGVTTHHIVCDGWSLRVLLAELTSCYDAMRLGRVPDLPPLEIQYGDYAVWERQRQHGRHLDRLLEHWRARMAGAPAVLRLPTDRPRPSRPSHRGATVAFPVEAPTAHRLREVARQRGATPFMVLLAAFVTVLARYADTDDVVVGTPVANRSRRELEPLIGPFVNTLLLRTRVHDGDTFTALVDAVRTTATDAYEHQELAFERLVEELSPERDLSVHPLFQVMFAYDDGQAAADRVLGEPAEPVEVDDDTAKFDLTLLCADGPDGLTGRIEYSTDLFDPPTVERLAGHFRALLAAAVTAPETRLRELPMMGAAERHRVLHEWNDTDAPYPQDRCLHQLFEEQVARTPDRVALVDAESVTFAELDARANRLARHLVGLGAGPDVLVGICLERGVEMVVALLAVFKAGAAYVPLDPGYPQERLRFILDDTAATLLVTRTGQLARLPVAQGVRAVLLDRDAEAIDRLDGTGPVRAGSPDDLAYVTYTSGSTGRPKGVLGSQRGMVNCVWWLLRHTPFEAGEVMAQRVSLNFLDVVWEILAPLLSGAPVVVFPNDVVLDVDRFVDAMGAARISRLVVVPSLLRELLAGVDLRRRLPDLRYVFTSGEALPADLAERFATVLPGVVLMNLYGTSEVSADVSHHTLVPGAGLSSVPIGRPLSNMRLYVLDRHRDPVPVGVPGELYVGGIGLARGYLGLPGETAERFLPDPFGVLPGGRLYRTGDLVRFRADGELDYLGRTDDQVKIRGFRIEPGEIEAALNRHPAVEQSVVVDREQPSGGRALVAFVVPRDGSCDVESLRQHLRDTLPEHMVPTRIGVLDELPMTPSGKVRRAALPVEVSAADTPRRAAPEGTVECALAAMWASVLDLPVERIGRDDNFFHIGGHSLVATRLVNMVRQTLAEEVPLRLLFERPTVRGLAAALGDPGAAPAGDAEPPLVPVDRDQDLPLSFAQQRLWFFEQLRPTLGAYNVRSAFELRGRVAPDTVRQAVGTIVERHEVLRTRFPTVRGVAAQVVDPVAAPLVGVEDVRGLPAAEQDAAVRRVLDEESATGFDLATGPLLRVRFVRLSDESAVLIIVMHHIVCDAWSLRAFAHEFLVLADASTHQRPAQLPDLPVQYADYAQWQRRLLDGTRLETQLGYWRDRLGGAPPVLPLRTDRPRPAQQTFAGASLTFRVPAELVRGVDELRRRHDVTLYMVMLAAFDVVLAARADTTDVIVGTPVANRTRPEIEPLIGFFVNTLVLRTRLDGDPPFGEVLDRVRQTALGAYQHQDIPFERLVRELKPPRGARHTPVFQVMFNLINRTEDQLEVGDLRLTPIGSDEDVARYDLSFIVWEGAEELECQLVYNVDLFDVATAEDIASDVLRVLRQACADPDVRLSHLLRGIGGAR</sequence>
<evidence type="ECO:0000313" key="5">
    <source>
        <dbReference type="EMBL" id="SCG15781.1"/>
    </source>
</evidence>
<dbReference type="PROSITE" id="PS00012">
    <property type="entry name" value="PHOSPHOPANTETHEINE"/>
    <property type="match status" value="1"/>
</dbReference>
<dbReference type="GeneID" id="95801842"/>
<dbReference type="InterPro" id="IPR020845">
    <property type="entry name" value="AMP-binding_CS"/>
</dbReference>
<dbReference type="InterPro" id="IPR023213">
    <property type="entry name" value="CAT-like_dom_sf"/>
</dbReference>
<dbReference type="Gene3D" id="2.30.38.10">
    <property type="entry name" value="Luciferase, Domain 3"/>
    <property type="match status" value="1"/>
</dbReference>
<dbReference type="FunFam" id="3.30.300.30:FF:000010">
    <property type="entry name" value="Enterobactin synthetase component F"/>
    <property type="match status" value="1"/>
</dbReference>
<accession>A0A1C5G7Q7</accession>
<dbReference type="SUPFAM" id="SSF56801">
    <property type="entry name" value="Acetyl-CoA synthetase-like"/>
    <property type="match status" value="1"/>
</dbReference>
<name>A0A1C5G7Q7_MICEH</name>
<dbReference type="EMBL" id="LT607733">
    <property type="protein sequence ID" value="SCG15781.1"/>
    <property type="molecule type" value="Genomic_DNA"/>
</dbReference>
<dbReference type="SUPFAM" id="SSF47336">
    <property type="entry name" value="ACP-like"/>
    <property type="match status" value="1"/>
</dbReference>
<evidence type="ECO:0000256" key="2">
    <source>
        <dbReference type="ARBA" id="ARBA00022450"/>
    </source>
</evidence>